<sequence>MIQIRRSIFETNSSSSHSLVILSFFKIFLCTLGLEV</sequence>
<accession>A0A8S5M792</accession>
<protein>
    <submittedName>
        <fullName evidence="1">Uncharacterized protein</fullName>
    </submittedName>
</protein>
<dbReference type="EMBL" id="BK014839">
    <property type="protein sequence ID" value="DAD78102.1"/>
    <property type="molecule type" value="Genomic_DNA"/>
</dbReference>
<name>A0A8S5M792_9CAUD</name>
<organism evidence="1">
    <name type="scientific">Siphoviridae sp. ctrgt10</name>
    <dbReference type="NCBI Taxonomy" id="2826479"/>
    <lineage>
        <taxon>Viruses</taxon>
        <taxon>Duplodnaviria</taxon>
        <taxon>Heunggongvirae</taxon>
        <taxon>Uroviricota</taxon>
        <taxon>Caudoviricetes</taxon>
    </lineage>
</organism>
<evidence type="ECO:0000313" key="1">
    <source>
        <dbReference type="EMBL" id="DAD78102.1"/>
    </source>
</evidence>
<reference evidence="1" key="1">
    <citation type="journal article" date="2021" name="Proc. Natl. Acad. Sci. U.S.A.">
        <title>A Catalog of Tens of Thousands of Viruses from Human Metagenomes Reveals Hidden Associations with Chronic Diseases.</title>
        <authorList>
            <person name="Tisza M.J."/>
            <person name="Buck C.B."/>
        </authorList>
    </citation>
    <scope>NUCLEOTIDE SEQUENCE</scope>
    <source>
        <strain evidence="1">Ctrgt10</strain>
    </source>
</reference>
<proteinExistence type="predicted"/>